<sequence>MAWAVLLVSALFETVWAVGLPRTDGFTRLGPSVGVVAAMVVSVYGLSLATRVLPVGTAYAVWTGVGALGAVVYGILVLGEPRTAGRLVCLGLILAGVAGLRLLSPSGH</sequence>
<dbReference type="GO" id="GO:0022857">
    <property type="term" value="F:transmembrane transporter activity"/>
    <property type="evidence" value="ECO:0007669"/>
    <property type="project" value="InterPro"/>
</dbReference>
<evidence type="ECO:0000313" key="11">
    <source>
        <dbReference type="EMBL" id="PAP77791.1"/>
    </source>
</evidence>
<evidence type="ECO:0000256" key="4">
    <source>
        <dbReference type="ARBA" id="ARBA00022692"/>
    </source>
</evidence>
<comment type="similarity">
    <text evidence="7">Belongs to the drug/metabolite transporter (DMT) superfamily. Small multidrug resistance (SMR) (TC 2.A.7.1) family. Gdx/SugE subfamily.</text>
</comment>
<dbReference type="RefSeq" id="WP_095511459.1">
    <property type="nucleotide sequence ID" value="NZ_MQWD01000001.1"/>
</dbReference>
<dbReference type="Proteomes" id="UP000216339">
    <property type="component" value="Unassembled WGS sequence"/>
</dbReference>
<evidence type="ECO:0000313" key="12">
    <source>
        <dbReference type="Proteomes" id="UP000216339"/>
    </source>
</evidence>
<dbReference type="PANTHER" id="PTHR30561:SF0">
    <property type="entry name" value="GUANIDINIUM EXPORTER"/>
    <property type="match status" value="1"/>
</dbReference>
<evidence type="ECO:0000256" key="2">
    <source>
        <dbReference type="ARBA" id="ARBA00022448"/>
    </source>
</evidence>
<dbReference type="PANTHER" id="PTHR30561">
    <property type="entry name" value="SMR FAMILY PROTON-DEPENDENT DRUG EFFLUX TRANSPORTER SUGE"/>
    <property type="match status" value="1"/>
</dbReference>
<organism evidence="11 12">
    <name type="scientific">Rubrivirga marina</name>
    <dbReference type="NCBI Taxonomy" id="1196024"/>
    <lineage>
        <taxon>Bacteria</taxon>
        <taxon>Pseudomonadati</taxon>
        <taxon>Rhodothermota</taxon>
        <taxon>Rhodothermia</taxon>
        <taxon>Rhodothermales</taxon>
        <taxon>Rubricoccaceae</taxon>
        <taxon>Rubrivirga</taxon>
    </lineage>
</organism>
<keyword evidence="6 10" id="KW-0472">Membrane</keyword>
<keyword evidence="2" id="KW-0813">Transport</keyword>
<evidence type="ECO:0000256" key="10">
    <source>
        <dbReference type="SAM" id="Phobius"/>
    </source>
</evidence>
<comment type="caution">
    <text evidence="11">The sequence shown here is derived from an EMBL/GenBank/DDBJ whole genome shotgun (WGS) entry which is preliminary data.</text>
</comment>
<dbReference type="GO" id="GO:0005886">
    <property type="term" value="C:plasma membrane"/>
    <property type="evidence" value="ECO:0007669"/>
    <property type="project" value="UniProtKB-SubCell"/>
</dbReference>
<evidence type="ECO:0000256" key="7">
    <source>
        <dbReference type="ARBA" id="ARBA00038151"/>
    </source>
</evidence>
<dbReference type="AlphaFoldDB" id="A0A271J2P5"/>
<evidence type="ECO:0000256" key="1">
    <source>
        <dbReference type="ARBA" id="ARBA00004651"/>
    </source>
</evidence>
<keyword evidence="12" id="KW-1185">Reference proteome</keyword>
<proteinExistence type="inferred from homology"/>
<feature type="transmembrane region" description="Helical" evidence="10">
    <location>
        <begin position="33"/>
        <end position="52"/>
    </location>
</feature>
<dbReference type="InterPro" id="IPR037185">
    <property type="entry name" value="EmrE-like"/>
</dbReference>
<name>A0A271J2P5_9BACT</name>
<evidence type="ECO:0000256" key="3">
    <source>
        <dbReference type="ARBA" id="ARBA00022475"/>
    </source>
</evidence>
<gene>
    <name evidence="11" type="ORF">BSZ37_15735</name>
</gene>
<evidence type="ECO:0000256" key="9">
    <source>
        <dbReference type="RuleBase" id="RU003942"/>
    </source>
</evidence>
<evidence type="ECO:0000256" key="6">
    <source>
        <dbReference type="ARBA" id="ARBA00023136"/>
    </source>
</evidence>
<dbReference type="InterPro" id="IPR045324">
    <property type="entry name" value="Small_multidrug_res"/>
</dbReference>
<dbReference type="OrthoDB" id="21828at2"/>
<feature type="transmembrane region" description="Helical" evidence="10">
    <location>
        <begin position="84"/>
        <end position="103"/>
    </location>
</feature>
<reference evidence="11 12" key="1">
    <citation type="submission" date="2016-11" db="EMBL/GenBank/DDBJ databases">
        <title>Study of marine rhodopsin-containing bacteria.</title>
        <authorList>
            <person name="Yoshizawa S."/>
            <person name="Kumagai Y."/>
            <person name="Kogure K."/>
        </authorList>
    </citation>
    <scope>NUCLEOTIDE SEQUENCE [LARGE SCALE GENOMIC DNA]</scope>
    <source>
        <strain evidence="11 12">SAORIC-28</strain>
    </source>
</reference>
<feature type="transmembrane region" description="Helical" evidence="10">
    <location>
        <begin position="59"/>
        <end position="78"/>
    </location>
</feature>
<evidence type="ECO:0000256" key="5">
    <source>
        <dbReference type="ARBA" id="ARBA00022989"/>
    </source>
</evidence>
<keyword evidence="5 10" id="KW-1133">Transmembrane helix</keyword>
<dbReference type="FunFam" id="1.10.3730.20:FF:000001">
    <property type="entry name" value="Quaternary ammonium compound resistance transporter SugE"/>
    <property type="match status" value="1"/>
</dbReference>
<protein>
    <recommendedName>
        <fullName evidence="8">Guanidinium exporter</fullName>
    </recommendedName>
</protein>
<keyword evidence="4 9" id="KW-0812">Transmembrane</keyword>
<accession>A0A271J2P5</accession>
<dbReference type="Gene3D" id="1.10.3730.20">
    <property type="match status" value="1"/>
</dbReference>
<dbReference type="EMBL" id="MQWD01000001">
    <property type="protein sequence ID" value="PAP77791.1"/>
    <property type="molecule type" value="Genomic_DNA"/>
</dbReference>
<comment type="subcellular location">
    <subcellularLocation>
        <location evidence="1 9">Cell membrane</location>
        <topology evidence="1 9">Multi-pass membrane protein</topology>
    </subcellularLocation>
</comment>
<dbReference type="SUPFAM" id="SSF103481">
    <property type="entry name" value="Multidrug resistance efflux transporter EmrE"/>
    <property type="match status" value="1"/>
</dbReference>
<keyword evidence="3" id="KW-1003">Cell membrane</keyword>
<dbReference type="InterPro" id="IPR000390">
    <property type="entry name" value="Small_drug/metabolite_transptr"/>
</dbReference>
<dbReference type="GO" id="GO:1990961">
    <property type="term" value="P:xenobiotic detoxification by transmembrane export across the plasma membrane"/>
    <property type="evidence" value="ECO:0007669"/>
    <property type="project" value="UniProtKB-ARBA"/>
</dbReference>
<evidence type="ECO:0000256" key="8">
    <source>
        <dbReference type="ARBA" id="ARBA00039168"/>
    </source>
</evidence>
<dbReference type="Pfam" id="PF00893">
    <property type="entry name" value="Multi_Drug_Res"/>
    <property type="match status" value="1"/>
</dbReference>